<organism evidence="1 2">
    <name type="scientific">Rhododendron simsii</name>
    <name type="common">Sims's rhododendron</name>
    <dbReference type="NCBI Taxonomy" id="118357"/>
    <lineage>
        <taxon>Eukaryota</taxon>
        <taxon>Viridiplantae</taxon>
        <taxon>Streptophyta</taxon>
        <taxon>Embryophyta</taxon>
        <taxon>Tracheophyta</taxon>
        <taxon>Spermatophyta</taxon>
        <taxon>Magnoliopsida</taxon>
        <taxon>eudicotyledons</taxon>
        <taxon>Gunneridae</taxon>
        <taxon>Pentapetalae</taxon>
        <taxon>asterids</taxon>
        <taxon>Ericales</taxon>
        <taxon>Ericaceae</taxon>
        <taxon>Ericoideae</taxon>
        <taxon>Rhodoreae</taxon>
        <taxon>Rhododendron</taxon>
    </lineage>
</organism>
<accession>A0A834HAV4</accession>
<keyword evidence="2" id="KW-1185">Reference proteome</keyword>
<comment type="caution">
    <text evidence="1">The sequence shown here is derived from an EMBL/GenBank/DDBJ whole genome shotgun (WGS) entry which is preliminary data.</text>
</comment>
<name>A0A834HAV4_RHOSS</name>
<dbReference type="AlphaFoldDB" id="A0A834HAV4"/>
<evidence type="ECO:0000313" key="2">
    <source>
        <dbReference type="Proteomes" id="UP000626092"/>
    </source>
</evidence>
<evidence type="ECO:0000313" key="1">
    <source>
        <dbReference type="EMBL" id="KAF7147819.1"/>
    </source>
</evidence>
<proteinExistence type="predicted"/>
<reference evidence="1" key="1">
    <citation type="submission" date="2019-11" db="EMBL/GenBank/DDBJ databases">
        <authorList>
            <person name="Liu Y."/>
            <person name="Hou J."/>
            <person name="Li T.-Q."/>
            <person name="Guan C.-H."/>
            <person name="Wu X."/>
            <person name="Wu H.-Z."/>
            <person name="Ling F."/>
            <person name="Zhang R."/>
            <person name="Shi X.-G."/>
            <person name="Ren J.-P."/>
            <person name="Chen E.-F."/>
            <person name="Sun J.-M."/>
        </authorList>
    </citation>
    <scope>NUCLEOTIDE SEQUENCE</scope>
    <source>
        <strain evidence="1">Adult_tree_wgs_1</strain>
        <tissue evidence="1">Leaves</tissue>
    </source>
</reference>
<dbReference type="Proteomes" id="UP000626092">
    <property type="component" value="Unassembled WGS sequence"/>
</dbReference>
<dbReference type="OrthoDB" id="1906820at2759"/>
<sequence length="532" mass="59579">MILENFLTSATSGLIFLTVGKSSGLVAGDIPQFGNDRDFCKDVLTSAGHFVSYQHFVSSAIKMVRTNGKVMHARDEDQYEKISIYSYIHSDEGRRRRRRCSAERILSLNWSLLIFHPSRLQPNLIPDGLKLAHELTKPSYHFKETILMQEKTLKRALHVASDVSQKDIHVELSESTSANYYLLSLKLENVLLLKFLIAPKFKQYLSTFLSFRDIRAVSELHLTPAEVLRGECAQILDYLNSYNEASGQLVNSSKSRVTPKEEECTGRHGRECLESKFSGGMGFRDSKAFNMAVSSKGRRPSWVWSGLVFSKGETSSFKGPDGSSPGVRENAALYDANSSVTRLEGESGGRCDKCGVCFIFASRGRETMAVRLAGRLLHSNDISNTVVEGDNRTVIQLYFIENVPPRECAAIIGDVNDLISSCNFSLSSDRAAHWVATLWLRDVLPSDWVGNPPFRFPLFVQLMPLLRMLNDKECYCQDVLLSRDAASDSAYHVMGHFGLWSVPAGNRSKRCRVNESNIKEDALGKEDKDDID</sequence>
<dbReference type="EMBL" id="WJXA01000003">
    <property type="protein sequence ID" value="KAF7147819.1"/>
    <property type="molecule type" value="Genomic_DNA"/>
</dbReference>
<protein>
    <submittedName>
        <fullName evidence="1">Uncharacterized protein</fullName>
    </submittedName>
</protein>
<gene>
    <name evidence="1" type="ORF">RHSIM_Rhsim03G0007500</name>
</gene>